<feature type="compositionally biased region" description="Low complexity" evidence="1">
    <location>
        <begin position="33"/>
        <end position="71"/>
    </location>
</feature>
<evidence type="ECO:0000256" key="1">
    <source>
        <dbReference type="SAM" id="MobiDB-lite"/>
    </source>
</evidence>
<feature type="compositionally biased region" description="Polar residues" evidence="1">
    <location>
        <begin position="8"/>
        <end position="32"/>
    </location>
</feature>
<name>A0A317XWR5_9BASI</name>
<dbReference type="Proteomes" id="UP000246740">
    <property type="component" value="Unassembled WGS sequence"/>
</dbReference>
<dbReference type="InParanoid" id="A0A317XWR5"/>
<feature type="region of interest" description="Disordered" evidence="1">
    <location>
        <begin position="1"/>
        <end position="71"/>
    </location>
</feature>
<protein>
    <submittedName>
        <fullName evidence="2">Uncharacterized protein</fullName>
    </submittedName>
</protein>
<accession>A0A317XWR5</accession>
<reference evidence="2 3" key="1">
    <citation type="journal article" date="2018" name="Mol. Biol. Evol.">
        <title>Broad Genomic Sampling Reveals a Smut Pathogenic Ancestry of the Fungal Clade Ustilaginomycotina.</title>
        <authorList>
            <person name="Kijpornyongpan T."/>
            <person name="Mondo S.J."/>
            <person name="Barry K."/>
            <person name="Sandor L."/>
            <person name="Lee J."/>
            <person name="Lipzen A."/>
            <person name="Pangilinan J."/>
            <person name="LaButti K."/>
            <person name="Hainaut M."/>
            <person name="Henrissat B."/>
            <person name="Grigoriev I.V."/>
            <person name="Spatafora J.W."/>
            <person name="Aime M.C."/>
        </authorList>
    </citation>
    <scope>NUCLEOTIDE SEQUENCE [LARGE SCALE GENOMIC DNA]</scope>
    <source>
        <strain evidence="2 3">MCA 3645</strain>
    </source>
</reference>
<dbReference type="EMBL" id="KZ819188">
    <property type="protein sequence ID" value="PWZ02552.1"/>
    <property type="molecule type" value="Genomic_DNA"/>
</dbReference>
<organism evidence="2 3">
    <name type="scientific">Testicularia cyperi</name>
    <dbReference type="NCBI Taxonomy" id="1882483"/>
    <lineage>
        <taxon>Eukaryota</taxon>
        <taxon>Fungi</taxon>
        <taxon>Dikarya</taxon>
        <taxon>Basidiomycota</taxon>
        <taxon>Ustilaginomycotina</taxon>
        <taxon>Ustilaginomycetes</taxon>
        <taxon>Ustilaginales</taxon>
        <taxon>Anthracoideaceae</taxon>
        <taxon>Testicularia</taxon>
    </lineage>
</organism>
<evidence type="ECO:0000313" key="2">
    <source>
        <dbReference type="EMBL" id="PWZ02552.1"/>
    </source>
</evidence>
<gene>
    <name evidence="2" type="ORF">BCV70DRAFT_2561</name>
</gene>
<sequence>MMLRSRKSTASDMMSARTTAPITASTRKSPSHTVARSTTSTTLTVARSMTTTRSMATTRSTTTAQSPTTTRSMTRISLTANVSSLSTATEHPHKLWKDAIYDVGSCIVFSEPSLRSPDHPSLASLLLWY</sequence>
<dbReference type="AlphaFoldDB" id="A0A317XWR5"/>
<evidence type="ECO:0000313" key="3">
    <source>
        <dbReference type="Proteomes" id="UP000246740"/>
    </source>
</evidence>
<keyword evidence="3" id="KW-1185">Reference proteome</keyword>
<proteinExistence type="predicted"/>